<dbReference type="EMBL" id="JACVVK020000203">
    <property type="protein sequence ID" value="KAK7484890.1"/>
    <property type="molecule type" value="Genomic_DNA"/>
</dbReference>
<evidence type="ECO:0000313" key="3">
    <source>
        <dbReference type="Proteomes" id="UP001519460"/>
    </source>
</evidence>
<feature type="region of interest" description="Disordered" evidence="1">
    <location>
        <begin position="45"/>
        <end position="78"/>
    </location>
</feature>
<proteinExistence type="predicted"/>
<evidence type="ECO:0000256" key="1">
    <source>
        <dbReference type="SAM" id="MobiDB-lite"/>
    </source>
</evidence>
<evidence type="ECO:0000313" key="2">
    <source>
        <dbReference type="EMBL" id="KAK7484890.1"/>
    </source>
</evidence>
<protein>
    <submittedName>
        <fullName evidence="2">Uncharacterized protein</fullName>
    </submittedName>
</protein>
<organism evidence="2 3">
    <name type="scientific">Batillaria attramentaria</name>
    <dbReference type="NCBI Taxonomy" id="370345"/>
    <lineage>
        <taxon>Eukaryota</taxon>
        <taxon>Metazoa</taxon>
        <taxon>Spiralia</taxon>
        <taxon>Lophotrochozoa</taxon>
        <taxon>Mollusca</taxon>
        <taxon>Gastropoda</taxon>
        <taxon>Caenogastropoda</taxon>
        <taxon>Sorbeoconcha</taxon>
        <taxon>Cerithioidea</taxon>
        <taxon>Batillariidae</taxon>
        <taxon>Batillaria</taxon>
    </lineage>
</organism>
<dbReference type="AlphaFoldDB" id="A0ABD0KCQ4"/>
<keyword evidence="3" id="KW-1185">Reference proteome</keyword>
<reference evidence="2 3" key="1">
    <citation type="journal article" date="2023" name="Sci. Data">
        <title>Genome assembly of the Korean intertidal mud-creeper Batillaria attramentaria.</title>
        <authorList>
            <person name="Patra A.K."/>
            <person name="Ho P.T."/>
            <person name="Jun S."/>
            <person name="Lee S.J."/>
            <person name="Kim Y."/>
            <person name="Won Y.J."/>
        </authorList>
    </citation>
    <scope>NUCLEOTIDE SEQUENCE [LARGE SCALE GENOMIC DNA]</scope>
    <source>
        <strain evidence="2">Wonlab-2016</strain>
    </source>
</reference>
<comment type="caution">
    <text evidence="2">The sequence shown here is derived from an EMBL/GenBank/DDBJ whole genome shotgun (WGS) entry which is preliminary data.</text>
</comment>
<dbReference type="Proteomes" id="UP001519460">
    <property type="component" value="Unassembled WGS sequence"/>
</dbReference>
<sequence length="148" mass="17092">MMKKKSVRSYSNVFRHNVGKRNFATQAESNDSPVLYRPVLTKPGTYKTERVADPPPPRYRNPAETESKEQTIFTGGQPPLWEKRPLRYATVSLTKRHFTCALSLRSVRLLPVYLPLCVEPPACDWRCRKKLTLTAVWLVRNIESLSYP</sequence>
<accession>A0ABD0KCQ4</accession>
<name>A0ABD0KCQ4_9CAEN</name>
<gene>
    <name evidence="2" type="ORF">BaRGS_00023933</name>
</gene>